<accession>A0A397J8L2</accession>
<proteinExistence type="predicted"/>
<comment type="caution">
    <text evidence="1">The sequence shown here is derived from an EMBL/GenBank/DDBJ whole genome shotgun (WGS) entry which is preliminary data.</text>
</comment>
<evidence type="ECO:0000313" key="2">
    <source>
        <dbReference type="Proteomes" id="UP000266861"/>
    </source>
</evidence>
<evidence type="ECO:0000313" key="1">
    <source>
        <dbReference type="EMBL" id="RHZ83837.1"/>
    </source>
</evidence>
<dbReference type="EMBL" id="PQFF01000083">
    <property type="protein sequence ID" value="RHZ83837.1"/>
    <property type="molecule type" value="Genomic_DNA"/>
</dbReference>
<name>A0A397J8L2_9GLOM</name>
<dbReference type="Proteomes" id="UP000266861">
    <property type="component" value="Unassembled WGS sequence"/>
</dbReference>
<reference evidence="1 2" key="1">
    <citation type="submission" date="2018-08" db="EMBL/GenBank/DDBJ databases">
        <title>Genome and evolution of the arbuscular mycorrhizal fungus Diversispora epigaea (formerly Glomus versiforme) and its bacterial endosymbionts.</title>
        <authorList>
            <person name="Sun X."/>
            <person name="Fei Z."/>
            <person name="Harrison M."/>
        </authorList>
    </citation>
    <scope>NUCLEOTIDE SEQUENCE [LARGE SCALE GENOMIC DNA]</scope>
    <source>
        <strain evidence="1 2">IT104</strain>
    </source>
</reference>
<protein>
    <submittedName>
        <fullName evidence="1">Uncharacterized protein</fullName>
    </submittedName>
</protein>
<organism evidence="1 2">
    <name type="scientific">Diversispora epigaea</name>
    <dbReference type="NCBI Taxonomy" id="1348612"/>
    <lineage>
        <taxon>Eukaryota</taxon>
        <taxon>Fungi</taxon>
        <taxon>Fungi incertae sedis</taxon>
        <taxon>Mucoromycota</taxon>
        <taxon>Glomeromycotina</taxon>
        <taxon>Glomeromycetes</taxon>
        <taxon>Diversisporales</taxon>
        <taxon>Diversisporaceae</taxon>
        <taxon>Diversispora</taxon>
    </lineage>
</organism>
<keyword evidence="2" id="KW-1185">Reference proteome</keyword>
<sequence length="75" mass="8476">MRKVGRLMLYHSPRESSPPNYVKFSGTWILDTTMVTITMMMTTTVTAIATMVRRWCDDAGDDAGDDECEVVLKDI</sequence>
<gene>
    <name evidence="1" type="ORF">Glove_87g33</name>
</gene>
<dbReference type="AlphaFoldDB" id="A0A397J8L2"/>